<dbReference type="SMART" id="SM00382">
    <property type="entry name" value="AAA"/>
    <property type="match status" value="1"/>
</dbReference>
<dbReference type="OrthoDB" id="9773429at2"/>
<evidence type="ECO:0000313" key="6">
    <source>
        <dbReference type="Proteomes" id="UP000189627"/>
    </source>
</evidence>
<evidence type="ECO:0000313" key="5">
    <source>
        <dbReference type="EMBL" id="AQV96568.1"/>
    </source>
</evidence>
<keyword evidence="3 5" id="KW-0067">ATP-binding</keyword>
<dbReference type="CDD" id="cd00009">
    <property type="entry name" value="AAA"/>
    <property type="match status" value="1"/>
</dbReference>
<evidence type="ECO:0000256" key="3">
    <source>
        <dbReference type="ARBA" id="ARBA00022840"/>
    </source>
</evidence>
<dbReference type="InterPro" id="IPR047661">
    <property type="entry name" value="IstB"/>
</dbReference>
<dbReference type="InterPro" id="IPR028350">
    <property type="entry name" value="DNAC/IstB-like"/>
</dbReference>
<dbReference type="NCBIfam" id="NF038214">
    <property type="entry name" value="IS21_help_AAA"/>
    <property type="match status" value="1"/>
</dbReference>
<feature type="domain" description="AAA+ ATPase" evidence="4">
    <location>
        <begin position="100"/>
        <end position="233"/>
    </location>
</feature>
<protein>
    <submittedName>
        <fullName evidence="5">ATP-binding protein</fullName>
    </submittedName>
</protein>
<dbReference type="InterPro" id="IPR003593">
    <property type="entry name" value="AAA+_ATPase"/>
</dbReference>
<proteinExistence type="inferred from homology"/>
<dbReference type="InterPro" id="IPR027417">
    <property type="entry name" value="P-loop_NTPase"/>
</dbReference>
<keyword evidence="2" id="KW-0547">Nucleotide-binding</keyword>
<organism evidence="5 6">
    <name type="scientific">Cupriavidus necator</name>
    <name type="common">Alcaligenes eutrophus</name>
    <name type="synonym">Ralstonia eutropha</name>
    <dbReference type="NCBI Taxonomy" id="106590"/>
    <lineage>
        <taxon>Bacteria</taxon>
        <taxon>Pseudomonadati</taxon>
        <taxon>Pseudomonadota</taxon>
        <taxon>Betaproteobacteria</taxon>
        <taxon>Burkholderiales</taxon>
        <taxon>Burkholderiaceae</taxon>
        <taxon>Cupriavidus</taxon>
    </lineage>
</organism>
<dbReference type="EMBL" id="CP017758">
    <property type="protein sequence ID" value="AQV96568.1"/>
    <property type="molecule type" value="Genomic_DNA"/>
</dbReference>
<dbReference type="PANTHER" id="PTHR30050">
    <property type="entry name" value="CHROMOSOMAL REPLICATION INITIATOR PROTEIN DNAA"/>
    <property type="match status" value="1"/>
</dbReference>
<dbReference type="GO" id="GO:0005524">
    <property type="term" value="F:ATP binding"/>
    <property type="evidence" value="ECO:0007669"/>
    <property type="project" value="UniProtKB-KW"/>
</dbReference>
<dbReference type="Proteomes" id="UP000189627">
    <property type="component" value="Chromosome 2"/>
</dbReference>
<dbReference type="GO" id="GO:0006260">
    <property type="term" value="P:DNA replication"/>
    <property type="evidence" value="ECO:0007669"/>
    <property type="project" value="TreeGrafter"/>
</dbReference>
<comment type="similarity">
    <text evidence="1">Belongs to the IS21/IS1162 putative ATP-binding protein family.</text>
</comment>
<dbReference type="Pfam" id="PF01695">
    <property type="entry name" value="IstB_IS21"/>
    <property type="match status" value="1"/>
</dbReference>
<dbReference type="Gene3D" id="3.40.50.300">
    <property type="entry name" value="P-loop containing nucleotide triphosphate hydrolases"/>
    <property type="match status" value="1"/>
</dbReference>
<accession>A0A1U9UV45</accession>
<sequence>MTMSLAEIDRALRDLRLSGIAATLETRVLQAQASQQPFLETFSMILQDELDRRRSRLLERRYQQSGLDERRTLAEFDWAFNPKLPRQACFELHTLKFLADADNALLIGKPGTGKSHIAKAIAYNAILQGIKVRYVESDTVFAGYAVDTRTDQDRLLKMLLEPELVVLDDLFLAKRIPDAAAELLQTLVHQRYKLRRSIIVTSNRVVQDWGRYLGDNTMATTILDRLMHRSKLLEFEGKSYRLKEAATRLAVSEKADS</sequence>
<evidence type="ECO:0000259" key="4">
    <source>
        <dbReference type="SMART" id="SM00382"/>
    </source>
</evidence>
<dbReference type="RefSeq" id="WP_078199031.1">
    <property type="nucleotide sequence ID" value="NZ_CAXUOZ020000003.1"/>
</dbReference>
<evidence type="ECO:0000256" key="1">
    <source>
        <dbReference type="ARBA" id="ARBA00008059"/>
    </source>
</evidence>
<gene>
    <name evidence="5" type="ORF">BJN34_22130</name>
</gene>
<dbReference type="KEGG" id="cuh:BJN34_22130"/>
<dbReference type="PIRSF" id="PIRSF003073">
    <property type="entry name" value="DNAC_TnpB_IstB"/>
    <property type="match status" value="1"/>
</dbReference>
<dbReference type="InterPro" id="IPR002611">
    <property type="entry name" value="IstB_ATP-bd"/>
</dbReference>
<reference evidence="6" key="1">
    <citation type="submission" date="2017-02" db="EMBL/GenBank/DDBJ databases">
        <title>Complete genome sequence of Cupriavidus necator strain NH9, a 3-chlorobenzoate degrader.</title>
        <authorList>
            <person name="Moriuchi R."/>
            <person name="Dohra H."/>
            <person name="Ogawa N."/>
        </authorList>
    </citation>
    <scope>NUCLEOTIDE SEQUENCE [LARGE SCALE GENOMIC DNA]</scope>
    <source>
        <strain evidence="6">NH9</strain>
    </source>
</reference>
<evidence type="ECO:0000256" key="2">
    <source>
        <dbReference type="ARBA" id="ARBA00022741"/>
    </source>
</evidence>
<dbReference type="PANTHER" id="PTHR30050:SF4">
    <property type="entry name" value="ATP-BINDING PROTEIN RV3427C IN INSERTION SEQUENCE-RELATED"/>
    <property type="match status" value="1"/>
</dbReference>
<dbReference type="AlphaFoldDB" id="A0A1U9UV45"/>
<dbReference type="SUPFAM" id="SSF52540">
    <property type="entry name" value="P-loop containing nucleoside triphosphate hydrolases"/>
    <property type="match status" value="1"/>
</dbReference>
<name>A0A1U9UV45_CUPNE</name>